<evidence type="ECO:0000313" key="11">
    <source>
        <dbReference type="RefSeq" id="XP_041430022.1"/>
    </source>
</evidence>
<name>A0A8J1LKG8_XENLA</name>
<evidence type="ECO:0000259" key="9">
    <source>
        <dbReference type="PROSITE" id="PS51041"/>
    </source>
</evidence>
<dbReference type="SMART" id="SM00181">
    <property type="entry name" value="EGF"/>
    <property type="match status" value="2"/>
</dbReference>
<evidence type="ECO:0000313" key="10">
    <source>
        <dbReference type="Proteomes" id="UP000186698"/>
    </source>
</evidence>
<dbReference type="SMART" id="SM00179">
    <property type="entry name" value="EGF_CA"/>
    <property type="match status" value="2"/>
</dbReference>
<keyword evidence="5" id="KW-0175">Coiled coil</keyword>
<dbReference type="OrthoDB" id="155976at2759"/>
<dbReference type="PROSITE" id="PS00010">
    <property type="entry name" value="ASX_HYDROXYL"/>
    <property type="match status" value="1"/>
</dbReference>
<feature type="disulfide bond" evidence="7">
    <location>
        <begin position="167"/>
        <end position="176"/>
    </location>
</feature>
<dbReference type="Proteomes" id="UP000186698">
    <property type="component" value="Chromosome 8S"/>
</dbReference>
<dbReference type="RefSeq" id="XP_041430022.1">
    <property type="nucleotide sequence ID" value="XM_041574088.1"/>
</dbReference>
<evidence type="ECO:0000256" key="3">
    <source>
        <dbReference type="ARBA" id="ARBA00022737"/>
    </source>
</evidence>
<dbReference type="Gene3D" id="2.10.25.10">
    <property type="entry name" value="Laminin"/>
    <property type="match status" value="2"/>
</dbReference>
<evidence type="ECO:0000259" key="8">
    <source>
        <dbReference type="PROSITE" id="PS50026"/>
    </source>
</evidence>
<reference evidence="11" key="1">
    <citation type="submission" date="2025-08" db="UniProtKB">
        <authorList>
            <consortium name="RefSeq"/>
        </authorList>
    </citation>
    <scope>IDENTIFICATION</scope>
    <source>
        <strain evidence="11">J_2021</strain>
        <tissue evidence="11">Erythrocytes</tissue>
    </source>
</reference>
<dbReference type="InterPro" id="IPR018097">
    <property type="entry name" value="EGF_Ca-bd_CS"/>
</dbReference>
<dbReference type="InterPro" id="IPR050969">
    <property type="entry name" value="Dev_Signal_Modulators"/>
</dbReference>
<dbReference type="InterPro" id="IPR000152">
    <property type="entry name" value="EGF-type_Asp/Asn_hydroxyl_site"/>
</dbReference>
<dbReference type="PROSITE" id="PS00022">
    <property type="entry name" value="EGF_1"/>
    <property type="match status" value="1"/>
</dbReference>
<dbReference type="PROSITE" id="PS51041">
    <property type="entry name" value="EMI"/>
    <property type="match status" value="1"/>
</dbReference>
<protein>
    <submittedName>
        <fullName evidence="11">EGF like domain multiple 7 S homeolog isoform X1</fullName>
    </submittedName>
</protein>
<dbReference type="CTD" id="379835"/>
<dbReference type="PANTHER" id="PTHR14949:SF21">
    <property type="entry name" value="EPIDERMAL GROWTH FACTOR-LIKE PROTEIN 7"/>
    <property type="match status" value="1"/>
</dbReference>
<dbReference type="GO" id="GO:0009986">
    <property type="term" value="C:cell surface"/>
    <property type="evidence" value="ECO:0007669"/>
    <property type="project" value="TreeGrafter"/>
</dbReference>
<evidence type="ECO:0000256" key="2">
    <source>
        <dbReference type="ARBA" id="ARBA00022729"/>
    </source>
</evidence>
<evidence type="ECO:0000256" key="4">
    <source>
        <dbReference type="ARBA" id="ARBA00022837"/>
    </source>
</evidence>
<dbReference type="GO" id="GO:0005576">
    <property type="term" value="C:extracellular region"/>
    <property type="evidence" value="ECO:0007669"/>
    <property type="project" value="TreeGrafter"/>
</dbReference>
<keyword evidence="2" id="KW-0732">Signal</keyword>
<proteinExistence type="predicted"/>
<dbReference type="InterPro" id="IPR011489">
    <property type="entry name" value="EMI_domain"/>
</dbReference>
<dbReference type="Pfam" id="PF12661">
    <property type="entry name" value="hEGF"/>
    <property type="match status" value="1"/>
</dbReference>
<keyword evidence="6 7" id="KW-1015">Disulfide bond</keyword>
<dbReference type="PROSITE" id="PS01187">
    <property type="entry name" value="EGF_CA"/>
    <property type="match status" value="1"/>
</dbReference>
<keyword evidence="10" id="KW-1185">Reference proteome</keyword>
<dbReference type="GO" id="GO:0005102">
    <property type="term" value="F:signaling receptor binding"/>
    <property type="evidence" value="ECO:0007669"/>
    <property type="project" value="TreeGrafter"/>
</dbReference>
<evidence type="ECO:0000256" key="6">
    <source>
        <dbReference type="ARBA" id="ARBA00023157"/>
    </source>
</evidence>
<gene>
    <name evidence="11" type="primary">egfl7.S</name>
    <name evidence="11" type="synonym">egfl7</name>
    <name evidence="11" type="synonym">xegfl7</name>
</gene>
<dbReference type="InterPro" id="IPR001881">
    <property type="entry name" value="EGF-like_Ca-bd_dom"/>
</dbReference>
<feature type="domain" description="EGF-like" evidence="8">
    <location>
        <begin position="145"/>
        <end position="177"/>
    </location>
</feature>
<accession>A0A8J1LKG8</accession>
<feature type="domain" description="EMI" evidence="9">
    <location>
        <begin position="68"/>
        <end position="146"/>
    </location>
</feature>
<dbReference type="PROSITE" id="PS01186">
    <property type="entry name" value="EGF_2"/>
    <property type="match status" value="2"/>
</dbReference>
<dbReference type="FunFam" id="2.10.25.10:FF:000010">
    <property type="entry name" value="Pro-epidermal growth factor"/>
    <property type="match status" value="1"/>
</dbReference>
<dbReference type="PANTHER" id="PTHR14949">
    <property type="entry name" value="EGF-LIKE-DOMAIN, MULTIPLE 7, 8"/>
    <property type="match status" value="1"/>
</dbReference>
<organism evidence="10 11">
    <name type="scientific">Xenopus laevis</name>
    <name type="common">African clawed frog</name>
    <dbReference type="NCBI Taxonomy" id="8355"/>
    <lineage>
        <taxon>Eukaryota</taxon>
        <taxon>Metazoa</taxon>
        <taxon>Chordata</taxon>
        <taxon>Craniata</taxon>
        <taxon>Vertebrata</taxon>
        <taxon>Euteleostomi</taxon>
        <taxon>Amphibia</taxon>
        <taxon>Batrachia</taxon>
        <taxon>Anura</taxon>
        <taxon>Pipoidea</taxon>
        <taxon>Pipidae</taxon>
        <taxon>Xenopodinae</taxon>
        <taxon>Xenopus</taxon>
        <taxon>Xenopus</taxon>
    </lineage>
</organism>
<dbReference type="Pfam" id="PF07546">
    <property type="entry name" value="EMI"/>
    <property type="match status" value="1"/>
</dbReference>
<dbReference type="CDD" id="cd00054">
    <property type="entry name" value="EGF_CA"/>
    <property type="match status" value="1"/>
</dbReference>
<evidence type="ECO:0000256" key="7">
    <source>
        <dbReference type="PROSITE-ProRule" id="PRU00076"/>
    </source>
</evidence>
<feature type="disulfide bond" evidence="7">
    <location>
        <begin position="149"/>
        <end position="159"/>
    </location>
</feature>
<keyword evidence="1 7" id="KW-0245">EGF-like domain</keyword>
<dbReference type="PROSITE" id="PS50026">
    <property type="entry name" value="EGF_3"/>
    <property type="match status" value="1"/>
</dbReference>
<dbReference type="GeneID" id="379835"/>
<comment type="caution">
    <text evidence="7">Lacks conserved residue(s) required for the propagation of feature annotation.</text>
</comment>
<evidence type="ECO:0000256" key="5">
    <source>
        <dbReference type="ARBA" id="ARBA00023054"/>
    </source>
</evidence>
<dbReference type="InterPro" id="IPR000742">
    <property type="entry name" value="EGF"/>
</dbReference>
<dbReference type="InterPro" id="IPR049883">
    <property type="entry name" value="NOTCH1_EGF-like"/>
</dbReference>
<dbReference type="InterPro" id="IPR013032">
    <property type="entry name" value="EGF-like_CS"/>
</dbReference>
<dbReference type="Pfam" id="PF07645">
    <property type="entry name" value="EGF_CA"/>
    <property type="match status" value="1"/>
</dbReference>
<keyword evidence="4" id="KW-0106">Calcium</keyword>
<sequence length="319" mass="34777">MLCVPGNSIEALAIGAAEGKEHGDHLFILHSRSTRGGQTMWKVSCLVTGYLLILAVTSAAADHLYRTGRRICSADGHPGTVSVTQSFVQPVHSPIMTLCEGHRICSTYRTTYKVSYRQVSRKTSFPLYSCCPGWRRIGAQTHSCGQALCRLQCQNGGTCVSSNKCECPAGWRGIHCQMDVDECSDGTHQCSQACINSAGSFSCECLEGYRLMADGKTCRKVPAPTVPPASPTSVQESGIPHSVKEEMAELRSKIDVLEQKLHLLLTPFQGLTTFSPDDAADPIALLTRSLQQLDRIDSLSEQISFLEERLETCSCKTEL</sequence>
<dbReference type="GO" id="GO:0005509">
    <property type="term" value="F:calcium ion binding"/>
    <property type="evidence" value="ECO:0007669"/>
    <property type="project" value="InterPro"/>
</dbReference>
<dbReference type="SUPFAM" id="SSF57196">
    <property type="entry name" value="EGF/Laminin"/>
    <property type="match status" value="2"/>
</dbReference>
<evidence type="ECO:0000256" key="1">
    <source>
        <dbReference type="ARBA" id="ARBA00022536"/>
    </source>
</evidence>
<keyword evidence="3" id="KW-0677">Repeat</keyword>
<dbReference type="AlphaFoldDB" id="A0A8J1LKG8"/>